<evidence type="ECO:0000313" key="8">
    <source>
        <dbReference type="EMBL" id="KAI1903784.1"/>
    </source>
</evidence>
<dbReference type="GO" id="GO:0005581">
    <property type="term" value="C:collagen trimer"/>
    <property type="evidence" value="ECO:0007669"/>
    <property type="project" value="UniProtKB-KW"/>
</dbReference>
<dbReference type="FunFam" id="2.60.120.40:FF:000001">
    <property type="entry name" value="Complement C1q B chain"/>
    <property type="match status" value="1"/>
</dbReference>
<dbReference type="Proteomes" id="UP000829720">
    <property type="component" value="Unassembled WGS sequence"/>
</dbReference>
<feature type="region of interest" description="Disordered" evidence="6">
    <location>
        <begin position="14"/>
        <end position="120"/>
    </location>
</feature>
<keyword evidence="3" id="KW-0272">Extracellular matrix</keyword>
<comment type="caution">
    <text evidence="8">The sequence shown here is derived from an EMBL/GenBank/DDBJ whole genome shotgun (WGS) entry which is preliminary data.</text>
</comment>
<organism evidence="8 9">
    <name type="scientific">Albula goreensis</name>
    <dbReference type="NCBI Taxonomy" id="1534307"/>
    <lineage>
        <taxon>Eukaryota</taxon>
        <taxon>Metazoa</taxon>
        <taxon>Chordata</taxon>
        <taxon>Craniata</taxon>
        <taxon>Vertebrata</taxon>
        <taxon>Euteleostomi</taxon>
        <taxon>Actinopterygii</taxon>
        <taxon>Neopterygii</taxon>
        <taxon>Teleostei</taxon>
        <taxon>Albuliformes</taxon>
        <taxon>Albulidae</taxon>
        <taxon>Albula</taxon>
    </lineage>
</organism>
<gene>
    <name evidence="8" type="ORF">AGOR_G00030780</name>
</gene>
<comment type="subcellular location">
    <subcellularLocation>
        <location evidence="1">Secreted</location>
        <location evidence="1">Extracellular space</location>
        <location evidence="1">Extracellular matrix</location>
    </subcellularLocation>
</comment>
<dbReference type="PANTHER" id="PTHR15427">
    <property type="entry name" value="EMILIN ELASTIN MICROFIBRIL INTERFACE-LOCATED PROTEIN ELASTIN MICROFIBRIL INTERFACER"/>
    <property type="match status" value="1"/>
</dbReference>
<dbReference type="Gene3D" id="2.60.120.40">
    <property type="match status" value="1"/>
</dbReference>
<keyword evidence="9" id="KW-1185">Reference proteome</keyword>
<feature type="domain" description="C1q" evidence="7">
    <location>
        <begin position="121"/>
        <end position="252"/>
    </location>
</feature>
<dbReference type="AlphaFoldDB" id="A0A8T3E700"/>
<sequence length="252" mass="26961">MCLTSLVHICRHVGAPSHLGNPGGRGSSAHRCHRNLPFSRDPWPAWDSRPPGRDGRDGEKGEKGEPGIPVARGLVPQKGEKGEQGAQGPPGKAGRTGNKGSPGPPGVMGVPGDKGSGGVYKTEQQSAFSVTRRTMAKPSPNAPIVFSHAITNLNGHFNIKTGKFLCRIPGSYYFVYHASSDDSLCMSLMRDGDIMASFCDHLNANTYQVSSGGVAIYLKKNQEVWLETNDYNGIIGVEGKQSVFSGFLLYPH</sequence>
<keyword evidence="4" id="KW-0732">Signal</keyword>
<dbReference type="PANTHER" id="PTHR15427:SF29">
    <property type="entry name" value="COMPLEMENT C1Q SUBCOMPONENT SUBUNIT C"/>
    <property type="match status" value="1"/>
</dbReference>
<feature type="compositionally biased region" description="Low complexity" evidence="6">
    <location>
        <begin position="84"/>
        <end position="93"/>
    </location>
</feature>
<dbReference type="PROSITE" id="PS50871">
    <property type="entry name" value="C1Q"/>
    <property type="match status" value="1"/>
</dbReference>
<dbReference type="InterPro" id="IPR001073">
    <property type="entry name" value="C1q_dom"/>
</dbReference>
<evidence type="ECO:0000256" key="4">
    <source>
        <dbReference type="ARBA" id="ARBA00022729"/>
    </source>
</evidence>
<evidence type="ECO:0000256" key="3">
    <source>
        <dbReference type="ARBA" id="ARBA00022530"/>
    </source>
</evidence>
<evidence type="ECO:0000313" key="9">
    <source>
        <dbReference type="Proteomes" id="UP000829720"/>
    </source>
</evidence>
<feature type="compositionally biased region" description="Basic and acidic residues" evidence="6">
    <location>
        <begin position="50"/>
        <end position="65"/>
    </location>
</feature>
<protein>
    <recommendedName>
        <fullName evidence="7">C1q domain-containing protein</fullName>
    </recommendedName>
</protein>
<dbReference type="Pfam" id="PF00386">
    <property type="entry name" value="C1q"/>
    <property type="match status" value="1"/>
</dbReference>
<evidence type="ECO:0000256" key="6">
    <source>
        <dbReference type="SAM" id="MobiDB-lite"/>
    </source>
</evidence>
<accession>A0A8T3E700</accession>
<evidence type="ECO:0000259" key="7">
    <source>
        <dbReference type="PROSITE" id="PS50871"/>
    </source>
</evidence>
<evidence type="ECO:0000256" key="1">
    <source>
        <dbReference type="ARBA" id="ARBA00004498"/>
    </source>
</evidence>
<evidence type="ECO:0000256" key="2">
    <source>
        <dbReference type="ARBA" id="ARBA00022525"/>
    </source>
</evidence>
<dbReference type="OrthoDB" id="8964326at2759"/>
<keyword evidence="2" id="KW-0964">Secreted</keyword>
<dbReference type="EMBL" id="JAERUA010000002">
    <property type="protein sequence ID" value="KAI1903784.1"/>
    <property type="molecule type" value="Genomic_DNA"/>
</dbReference>
<keyword evidence="5" id="KW-0176">Collagen</keyword>
<dbReference type="InterPro" id="IPR050392">
    <property type="entry name" value="Collagen/C1q_domain"/>
</dbReference>
<reference evidence="8" key="1">
    <citation type="submission" date="2021-01" db="EMBL/GenBank/DDBJ databases">
        <authorList>
            <person name="Zahm M."/>
            <person name="Roques C."/>
            <person name="Cabau C."/>
            <person name="Klopp C."/>
            <person name="Donnadieu C."/>
            <person name="Jouanno E."/>
            <person name="Lampietro C."/>
            <person name="Louis A."/>
            <person name="Herpin A."/>
            <person name="Echchiki A."/>
            <person name="Berthelot C."/>
            <person name="Parey E."/>
            <person name="Roest-Crollius H."/>
            <person name="Braasch I."/>
            <person name="Postlethwait J."/>
            <person name="Bobe J."/>
            <person name="Montfort J."/>
            <person name="Bouchez O."/>
            <person name="Begum T."/>
            <person name="Mejri S."/>
            <person name="Adams A."/>
            <person name="Chen W.-J."/>
            <person name="Guiguen Y."/>
        </authorList>
    </citation>
    <scope>NUCLEOTIDE SEQUENCE</scope>
    <source>
        <tissue evidence="8">Blood</tissue>
    </source>
</reference>
<dbReference type="SMART" id="SM00110">
    <property type="entry name" value="C1Q"/>
    <property type="match status" value="1"/>
</dbReference>
<proteinExistence type="predicted"/>
<dbReference type="InterPro" id="IPR008983">
    <property type="entry name" value="Tumour_necrosis_fac-like_dom"/>
</dbReference>
<evidence type="ECO:0000256" key="5">
    <source>
        <dbReference type="ARBA" id="ARBA00023119"/>
    </source>
</evidence>
<dbReference type="SUPFAM" id="SSF49842">
    <property type="entry name" value="TNF-like"/>
    <property type="match status" value="1"/>
</dbReference>
<name>A0A8T3E700_9TELE</name>
<dbReference type="PRINTS" id="PR00007">
    <property type="entry name" value="COMPLEMNTC1Q"/>
</dbReference>